<dbReference type="GO" id="GO:0003676">
    <property type="term" value="F:nucleic acid binding"/>
    <property type="evidence" value="ECO:0007669"/>
    <property type="project" value="InterPro"/>
</dbReference>
<evidence type="ECO:0000259" key="1">
    <source>
        <dbReference type="Pfam" id="PF13456"/>
    </source>
</evidence>
<reference evidence="3" key="1">
    <citation type="journal article" date="2013" name="Nature">
        <title>Draft genome of the wheat A-genome progenitor Triticum urartu.</title>
        <authorList>
            <person name="Ling H.Q."/>
            <person name="Zhao S."/>
            <person name="Liu D."/>
            <person name="Wang J."/>
            <person name="Sun H."/>
            <person name="Zhang C."/>
            <person name="Fan H."/>
            <person name="Li D."/>
            <person name="Dong L."/>
            <person name="Tao Y."/>
            <person name="Gao C."/>
            <person name="Wu H."/>
            <person name="Li Y."/>
            <person name="Cui Y."/>
            <person name="Guo X."/>
            <person name="Zheng S."/>
            <person name="Wang B."/>
            <person name="Yu K."/>
            <person name="Liang Q."/>
            <person name="Yang W."/>
            <person name="Lou X."/>
            <person name="Chen J."/>
            <person name="Feng M."/>
            <person name="Jian J."/>
            <person name="Zhang X."/>
            <person name="Luo G."/>
            <person name="Jiang Y."/>
            <person name="Liu J."/>
            <person name="Wang Z."/>
            <person name="Sha Y."/>
            <person name="Zhang B."/>
            <person name="Wu H."/>
            <person name="Tang D."/>
            <person name="Shen Q."/>
            <person name="Xue P."/>
            <person name="Zou S."/>
            <person name="Wang X."/>
            <person name="Liu X."/>
            <person name="Wang F."/>
            <person name="Yang Y."/>
            <person name="An X."/>
            <person name="Dong Z."/>
            <person name="Zhang K."/>
            <person name="Zhang X."/>
            <person name="Luo M.C."/>
            <person name="Dvorak J."/>
            <person name="Tong Y."/>
            <person name="Wang J."/>
            <person name="Yang H."/>
            <person name="Li Z."/>
            <person name="Wang D."/>
            <person name="Zhang A."/>
            <person name="Wang J."/>
        </authorList>
    </citation>
    <scope>NUCLEOTIDE SEQUENCE</scope>
    <source>
        <strain evidence="3">cv. G1812</strain>
    </source>
</reference>
<accession>A0A8R7VCU9</accession>
<dbReference type="InterPro" id="IPR036397">
    <property type="entry name" value="RNaseH_sf"/>
</dbReference>
<dbReference type="InterPro" id="IPR052929">
    <property type="entry name" value="RNase_H-like_EbsB-rel"/>
</dbReference>
<dbReference type="Proteomes" id="UP000015106">
    <property type="component" value="Unassembled WGS sequence"/>
</dbReference>
<dbReference type="Pfam" id="PF13456">
    <property type="entry name" value="RVT_3"/>
    <property type="match status" value="1"/>
</dbReference>
<dbReference type="Gene3D" id="3.30.420.10">
    <property type="entry name" value="Ribonuclease H-like superfamily/Ribonuclease H"/>
    <property type="match status" value="1"/>
</dbReference>
<dbReference type="InterPro" id="IPR002156">
    <property type="entry name" value="RNaseH_domain"/>
</dbReference>
<dbReference type="CDD" id="cd06222">
    <property type="entry name" value="RNase_H_like"/>
    <property type="match status" value="1"/>
</dbReference>
<dbReference type="EnsemblPlants" id="TuG1812S0001343700.01.T01">
    <property type="protein sequence ID" value="TuG1812S0001343700.01.T01.s_cds8733"/>
    <property type="gene ID" value="TuG1812S0001343700.01"/>
</dbReference>
<name>A0A8R7VCU9_TRIUA</name>
<dbReference type="InterPro" id="IPR012337">
    <property type="entry name" value="RNaseH-like_sf"/>
</dbReference>
<proteinExistence type="predicted"/>
<sequence>MEEEDSFHVFCTCNHAVFLWKAMAKEWTLPYRLSIIHVGRDWFLHLLSKLHEEERARIMMLFWRISYVRNEIVHAKQPPPVDVFVRFLSSYLSSLNSIHICSSDALVKGKMSAACLHIPDQDIYRVDEVGGSWSAPAVGRVKLNTDASVLGFTAGAGMILRDHEGEIVFSACRLLYACDDVLEAELLAIREEISLALQWSILPIDVESDCLEAVNMIKTGNSNKSKYAFIIREIISSLGERNSYITHIRRSYNRVSHALANFGR</sequence>
<dbReference type="PANTHER" id="PTHR47074">
    <property type="entry name" value="BNAC02G40300D PROTEIN"/>
    <property type="match status" value="1"/>
</dbReference>
<evidence type="ECO:0000313" key="2">
    <source>
        <dbReference type="EnsemblPlants" id="TuG1812S0001343700.01.T01.s_cds8733"/>
    </source>
</evidence>
<evidence type="ECO:0000313" key="3">
    <source>
        <dbReference type="Proteomes" id="UP000015106"/>
    </source>
</evidence>
<dbReference type="PANTHER" id="PTHR47074:SF76">
    <property type="entry name" value="RNASE H TYPE-1 DOMAIN-CONTAINING PROTEIN"/>
    <property type="match status" value="1"/>
</dbReference>
<dbReference type="SUPFAM" id="SSF53098">
    <property type="entry name" value="Ribonuclease H-like"/>
    <property type="match status" value="1"/>
</dbReference>
<dbReference type="Gramene" id="TuG1812S0001343700.01.T01">
    <property type="protein sequence ID" value="TuG1812S0001343700.01.T01.s_cds8733"/>
    <property type="gene ID" value="TuG1812S0001343700.01"/>
</dbReference>
<dbReference type="GO" id="GO:0004523">
    <property type="term" value="F:RNA-DNA hybrid ribonuclease activity"/>
    <property type="evidence" value="ECO:0007669"/>
    <property type="project" value="InterPro"/>
</dbReference>
<reference evidence="2" key="2">
    <citation type="submission" date="2022-06" db="UniProtKB">
        <authorList>
            <consortium name="EnsemblPlants"/>
        </authorList>
    </citation>
    <scope>IDENTIFICATION</scope>
</reference>
<dbReference type="AlphaFoldDB" id="A0A8R7VCU9"/>
<organism evidence="2 3">
    <name type="scientific">Triticum urartu</name>
    <name type="common">Red wild einkorn</name>
    <name type="synonym">Crithodium urartu</name>
    <dbReference type="NCBI Taxonomy" id="4572"/>
    <lineage>
        <taxon>Eukaryota</taxon>
        <taxon>Viridiplantae</taxon>
        <taxon>Streptophyta</taxon>
        <taxon>Embryophyta</taxon>
        <taxon>Tracheophyta</taxon>
        <taxon>Spermatophyta</taxon>
        <taxon>Magnoliopsida</taxon>
        <taxon>Liliopsida</taxon>
        <taxon>Poales</taxon>
        <taxon>Poaceae</taxon>
        <taxon>BOP clade</taxon>
        <taxon>Pooideae</taxon>
        <taxon>Triticodae</taxon>
        <taxon>Triticeae</taxon>
        <taxon>Triticinae</taxon>
        <taxon>Triticum</taxon>
    </lineage>
</organism>
<keyword evidence="3" id="KW-1185">Reference proteome</keyword>
<dbReference type="InterPro" id="IPR044730">
    <property type="entry name" value="RNase_H-like_dom_plant"/>
</dbReference>
<protein>
    <recommendedName>
        <fullName evidence="1">RNase H type-1 domain-containing protein</fullName>
    </recommendedName>
</protein>
<feature type="domain" description="RNase H type-1" evidence="1">
    <location>
        <begin position="153"/>
        <end position="262"/>
    </location>
</feature>